<evidence type="ECO:0000256" key="6">
    <source>
        <dbReference type="ARBA" id="ARBA00023136"/>
    </source>
</evidence>
<evidence type="ECO:0000313" key="10">
    <source>
        <dbReference type="Proteomes" id="UP000320679"/>
    </source>
</evidence>
<sequence length="148" mass="15760">MKNGMTLIVKVIARVVSPLIMVFGIYMILHGHLSPGGGFPGGVVIASAFVLLTLSFGKEVAYQKLKESTASVMESVGALIFLILAVLGIVFGGWFFLNFLPKGESLRLISAGFIPLCNIGIGLKVGGGIFAVFLTLILFRLSEKGERD</sequence>
<comment type="subcellular location">
    <subcellularLocation>
        <location evidence="1">Cell membrane</location>
        <topology evidence="1">Multi-pass membrane protein</topology>
    </subcellularLocation>
</comment>
<feature type="transmembrane region" description="Helical" evidence="7">
    <location>
        <begin position="12"/>
        <end position="33"/>
    </location>
</feature>
<dbReference type="PANTHER" id="PTHR33932">
    <property type="entry name" value="NA(+)/H(+) ANTIPORTER SUBUNIT B"/>
    <property type="match status" value="1"/>
</dbReference>
<dbReference type="PANTHER" id="PTHR33932:SF4">
    <property type="entry name" value="NA(+)_H(+) ANTIPORTER SUBUNIT B"/>
    <property type="match status" value="1"/>
</dbReference>
<name>A0A523UYG7_UNCAE</name>
<evidence type="ECO:0000256" key="5">
    <source>
        <dbReference type="ARBA" id="ARBA00022989"/>
    </source>
</evidence>
<evidence type="ECO:0000256" key="3">
    <source>
        <dbReference type="ARBA" id="ARBA00022475"/>
    </source>
</evidence>
<organism evidence="9 10">
    <name type="scientific">Aerophobetes bacterium</name>
    <dbReference type="NCBI Taxonomy" id="2030807"/>
    <lineage>
        <taxon>Bacteria</taxon>
        <taxon>Candidatus Aerophobota</taxon>
    </lineage>
</organism>
<evidence type="ECO:0000256" key="4">
    <source>
        <dbReference type="ARBA" id="ARBA00022692"/>
    </source>
</evidence>
<feature type="domain" description="Na+/H+ antiporter MnhB subunit-related protein" evidence="8">
    <location>
        <begin position="8"/>
        <end position="129"/>
    </location>
</feature>
<dbReference type="EMBL" id="SOJK01000082">
    <property type="protein sequence ID" value="TET47576.1"/>
    <property type="molecule type" value="Genomic_DNA"/>
</dbReference>
<comment type="caution">
    <text evidence="9">The sequence shown here is derived from an EMBL/GenBank/DDBJ whole genome shotgun (WGS) entry which is preliminary data.</text>
</comment>
<dbReference type="AlphaFoldDB" id="A0A523UYG7"/>
<dbReference type="GO" id="GO:0005886">
    <property type="term" value="C:plasma membrane"/>
    <property type="evidence" value="ECO:0007669"/>
    <property type="project" value="UniProtKB-SubCell"/>
</dbReference>
<feature type="transmembrane region" description="Helical" evidence="7">
    <location>
        <begin position="78"/>
        <end position="97"/>
    </location>
</feature>
<evidence type="ECO:0000256" key="1">
    <source>
        <dbReference type="ARBA" id="ARBA00004651"/>
    </source>
</evidence>
<keyword evidence="4 7" id="KW-0812">Transmembrane</keyword>
<dbReference type="Proteomes" id="UP000320679">
    <property type="component" value="Unassembled WGS sequence"/>
</dbReference>
<feature type="transmembrane region" description="Helical" evidence="7">
    <location>
        <begin position="109"/>
        <end position="139"/>
    </location>
</feature>
<dbReference type="Pfam" id="PF04039">
    <property type="entry name" value="MnhB"/>
    <property type="match status" value="1"/>
</dbReference>
<keyword evidence="5 7" id="KW-1133">Transmembrane helix</keyword>
<evidence type="ECO:0000259" key="8">
    <source>
        <dbReference type="Pfam" id="PF04039"/>
    </source>
</evidence>
<accession>A0A523UYG7</accession>
<evidence type="ECO:0000256" key="2">
    <source>
        <dbReference type="ARBA" id="ARBA00009425"/>
    </source>
</evidence>
<proteinExistence type="inferred from homology"/>
<protein>
    <recommendedName>
        <fullName evidence="8">Na+/H+ antiporter MnhB subunit-related protein domain-containing protein</fullName>
    </recommendedName>
</protein>
<dbReference type="NCBIfam" id="NF006248">
    <property type="entry name" value="PRK08386.1"/>
    <property type="match status" value="1"/>
</dbReference>
<feature type="transmembrane region" description="Helical" evidence="7">
    <location>
        <begin position="39"/>
        <end position="57"/>
    </location>
</feature>
<dbReference type="InterPro" id="IPR007182">
    <property type="entry name" value="MnhB"/>
</dbReference>
<dbReference type="InterPro" id="IPR050622">
    <property type="entry name" value="CPA3_antiporter_subunitB"/>
</dbReference>
<evidence type="ECO:0000256" key="7">
    <source>
        <dbReference type="SAM" id="Phobius"/>
    </source>
</evidence>
<keyword evidence="3" id="KW-1003">Cell membrane</keyword>
<keyword evidence="6 7" id="KW-0472">Membrane</keyword>
<evidence type="ECO:0000313" key="9">
    <source>
        <dbReference type="EMBL" id="TET47576.1"/>
    </source>
</evidence>
<reference evidence="9 10" key="1">
    <citation type="submission" date="2019-03" db="EMBL/GenBank/DDBJ databases">
        <title>Metabolic potential of uncultured bacteria and archaea associated with petroleum seepage in deep-sea sediments.</title>
        <authorList>
            <person name="Dong X."/>
            <person name="Hubert C."/>
        </authorList>
    </citation>
    <scope>NUCLEOTIDE SEQUENCE [LARGE SCALE GENOMIC DNA]</scope>
    <source>
        <strain evidence="9">E29_bin78</strain>
    </source>
</reference>
<comment type="similarity">
    <text evidence="2">Belongs to the CPA3 antiporters (TC 2.A.63) subunit B family.</text>
</comment>
<gene>
    <name evidence="9" type="ORF">E3J59_01945</name>
</gene>